<evidence type="ECO:0000313" key="1">
    <source>
        <dbReference type="EMBL" id="KAJ1206215.1"/>
    </source>
</evidence>
<dbReference type="EMBL" id="JANPWB010000002">
    <property type="protein sequence ID" value="KAJ1206215.1"/>
    <property type="molecule type" value="Genomic_DNA"/>
</dbReference>
<dbReference type="Proteomes" id="UP001066276">
    <property type="component" value="Chromosome 1_2"/>
</dbReference>
<comment type="caution">
    <text evidence="1">The sequence shown here is derived from an EMBL/GenBank/DDBJ whole genome shotgun (WGS) entry which is preliminary data.</text>
</comment>
<keyword evidence="2" id="KW-1185">Reference proteome</keyword>
<feature type="non-terminal residue" evidence="1">
    <location>
        <position position="134"/>
    </location>
</feature>
<reference evidence="1" key="1">
    <citation type="journal article" date="2022" name="bioRxiv">
        <title>Sequencing and chromosome-scale assembly of the giantPleurodeles waltlgenome.</title>
        <authorList>
            <person name="Brown T."/>
            <person name="Elewa A."/>
            <person name="Iarovenko S."/>
            <person name="Subramanian E."/>
            <person name="Araus A.J."/>
            <person name="Petzold A."/>
            <person name="Susuki M."/>
            <person name="Suzuki K.-i.T."/>
            <person name="Hayashi T."/>
            <person name="Toyoda A."/>
            <person name="Oliveira C."/>
            <person name="Osipova E."/>
            <person name="Leigh N.D."/>
            <person name="Simon A."/>
            <person name="Yun M.H."/>
        </authorList>
    </citation>
    <scope>NUCLEOTIDE SEQUENCE</scope>
    <source>
        <strain evidence="1">20211129_DDA</strain>
        <tissue evidence="1">Liver</tissue>
    </source>
</reference>
<sequence>ISASLQSSCSSGATNVYNSDVLLTFRKRSNSKTPLELEGLSTTPTREHLVSISYSLRLPCCQEHSIGLQILTWVNLQYPQSQGHRHSYSLRPTTKVSASNFSKSTTLWTAGLAKPVCFSVLPLPISFFLTAAEG</sequence>
<name>A0AAV7W001_PLEWA</name>
<evidence type="ECO:0000313" key="2">
    <source>
        <dbReference type="Proteomes" id="UP001066276"/>
    </source>
</evidence>
<gene>
    <name evidence="1" type="ORF">NDU88_001624</name>
</gene>
<accession>A0AAV7W001</accession>
<dbReference type="AlphaFoldDB" id="A0AAV7W001"/>
<proteinExistence type="predicted"/>
<evidence type="ECO:0008006" key="3">
    <source>
        <dbReference type="Google" id="ProtNLM"/>
    </source>
</evidence>
<feature type="non-terminal residue" evidence="1">
    <location>
        <position position="1"/>
    </location>
</feature>
<protein>
    <recommendedName>
        <fullName evidence="3">Leptin receptor</fullName>
    </recommendedName>
</protein>
<organism evidence="1 2">
    <name type="scientific">Pleurodeles waltl</name>
    <name type="common">Iberian ribbed newt</name>
    <dbReference type="NCBI Taxonomy" id="8319"/>
    <lineage>
        <taxon>Eukaryota</taxon>
        <taxon>Metazoa</taxon>
        <taxon>Chordata</taxon>
        <taxon>Craniata</taxon>
        <taxon>Vertebrata</taxon>
        <taxon>Euteleostomi</taxon>
        <taxon>Amphibia</taxon>
        <taxon>Batrachia</taxon>
        <taxon>Caudata</taxon>
        <taxon>Salamandroidea</taxon>
        <taxon>Salamandridae</taxon>
        <taxon>Pleurodelinae</taxon>
        <taxon>Pleurodeles</taxon>
    </lineage>
</organism>